<keyword evidence="4" id="KW-1003">Cell membrane</keyword>
<dbReference type="Gene3D" id="1.10.3720.10">
    <property type="entry name" value="MetI-like"/>
    <property type="match status" value="1"/>
</dbReference>
<evidence type="ECO:0000256" key="8">
    <source>
        <dbReference type="RuleBase" id="RU363032"/>
    </source>
</evidence>
<evidence type="ECO:0000259" key="9">
    <source>
        <dbReference type="PROSITE" id="PS50928"/>
    </source>
</evidence>
<dbReference type="PROSITE" id="PS50928">
    <property type="entry name" value="ABC_TM1"/>
    <property type="match status" value="1"/>
</dbReference>
<feature type="transmembrane region" description="Helical" evidence="8">
    <location>
        <begin position="190"/>
        <end position="209"/>
    </location>
</feature>
<dbReference type="Pfam" id="PF00528">
    <property type="entry name" value="BPD_transp_1"/>
    <property type="match status" value="1"/>
</dbReference>
<evidence type="ECO:0000313" key="11">
    <source>
        <dbReference type="Proteomes" id="UP001241747"/>
    </source>
</evidence>
<comment type="subcellular location">
    <subcellularLocation>
        <location evidence="1">Cell inner membrane</location>
        <topology evidence="1">Multi-pass membrane protein</topology>
    </subcellularLocation>
    <subcellularLocation>
        <location evidence="8">Cell membrane</location>
        <topology evidence="8">Multi-pass membrane protein</topology>
    </subcellularLocation>
</comment>
<sequence>MIQHLNFGDLLPYWDVFARGLLFTIVLTLTSTVAGLTLGTAGAWARTFGPRWAGALTRAYVEIIRNTPFIVQLFFIFFGLPALGVKLSENTAAFIAMVVNLGAYSTEIIRAGIEAVPKGHLEAGASLAMSRWEIFRHIVLKPAIMNVYPALSSQIIIVMLGSAVVSQISAEDLTYAANYIQSRNFRAFEVYIVAALLYLLLAIGLRALLRGIGRAIFPKG</sequence>
<reference evidence="10 11" key="1">
    <citation type="submission" date="2023-07" db="EMBL/GenBank/DDBJ databases">
        <title>Genomic Encyclopedia of Type Strains, Phase IV (KMG-IV): sequencing the most valuable type-strain genomes for metagenomic binning, comparative biology and taxonomic classification.</title>
        <authorList>
            <person name="Goeker M."/>
        </authorList>
    </citation>
    <scope>NUCLEOTIDE SEQUENCE [LARGE SCALE GENOMIC DNA]</scope>
    <source>
        <strain evidence="10 11">DSM 3770</strain>
    </source>
</reference>
<dbReference type="RefSeq" id="WP_237346111.1">
    <property type="nucleotide sequence ID" value="NZ_JABWGX010000015.1"/>
</dbReference>
<dbReference type="InterPro" id="IPR010065">
    <property type="entry name" value="AA_ABC_transptr_permease_3TM"/>
</dbReference>
<keyword evidence="3 8" id="KW-0813">Transport</keyword>
<feature type="transmembrane region" description="Helical" evidence="8">
    <location>
        <begin position="66"/>
        <end position="85"/>
    </location>
</feature>
<keyword evidence="7 8" id="KW-0472">Membrane</keyword>
<feature type="transmembrane region" description="Helical" evidence="8">
    <location>
        <begin position="147"/>
        <end position="170"/>
    </location>
</feature>
<dbReference type="InterPro" id="IPR043429">
    <property type="entry name" value="ArtM/GltK/GlnP/TcyL/YhdX-like"/>
</dbReference>
<keyword evidence="6 8" id="KW-1133">Transmembrane helix</keyword>
<dbReference type="InterPro" id="IPR000515">
    <property type="entry name" value="MetI-like"/>
</dbReference>
<evidence type="ECO:0000313" key="10">
    <source>
        <dbReference type="EMBL" id="MDQ0503252.1"/>
    </source>
</evidence>
<protein>
    <submittedName>
        <fullName evidence="10">Polar amino acid transport system permease protein</fullName>
    </submittedName>
</protein>
<dbReference type="CDD" id="cd06261">
    <property type="entry name" value="TM_PBP2"/>
    <property type="match status" value="1"/>
</dbReference>
<proteinExistence type="inferred from homology"/>
<dbReference type="Proteomes" id="UP001241747">
    <property type="component" value="Unassembled WGS sequence"/>
</dbReference>
<evidence type="ECO:0000256" key="2">
    <source>
        <dbReference type="ARBA" id="ARBA00010072"/>
    </source>
</evidence>
<evidence type="ECO:0000256" key="3">
    <source>
        <dbReference type="ARBA" id="ARBA00022448"/>
    </source>
</evidence>
<accession>A0ABU0L834</accession>
<dbReference type="PANTHER" id="PTHR30614">
    <property type="entry name" value="MEMBRANE COMPONENT OF AMINO ACID ABC TRANSPORTER"/>
    <property type="match status" value="1"/>
</dbReference>
<feature type="domain" description="ABC transmembrane type-1" evidence="9">
    <location>
        <begin position="21"/>
        <end position="209"/>
    </location>
</feature>
<evidence type="ECO:0000256" key="1">
    <source>
        <dbReference type="ARBA" id="ARBA00004429"/>
    </source>
</evidence>
<keyword evidence="11" id="KW-1185">Reference proteome</keyword>
<evidence type="ECO:0000256" key="4">
    <source>
        <dbReference type="ARBA" id="ARBA00022475"/>
    </source>
</evidence>
<dbReference type="NCBIfam" id="TIGR01726">
    <property type="entry name" value="HEQRo_perm_3TM"/>
    <property type="match status" value="1"/>
</dbReference>
<dbReference type="EMBL" id="JAUSVY010000001">
    <property type="protein sequence ID" value="MDQ0503252.1"/>
    <property type="molecule type" value="Genomic_DNA"/>
</dbReference>
<name>A0ABU0L834_XANAG</name>
<organism evidence="10 11">
    <name type="scientific">Xanthobacter agilis</name>
    <dbReference type="NCBI Taxonomy" id="47492"/>
    <lineage>
        <taxon>Bacteria</taxon>
        <taxon>Pseudomonadati</taxon>
        <taxon>Pseudomonadota</taxon>
        <taxon>Alphaproteobacteria</taxon>
        <taxon>Hyphomicrobiales</taxon>
        <taxon>Xanthobacteraceae</taxon>
        <taxon>Xanthobacter</taxon>
    </lineage>
</organism>
<comment type="similarity">
    <text evidence="2">Belongs to the binding-protein-dependent transport system permease family. HisMQ subfamily.</text>
</comment>
<dbReference type="PANTHER" id="PTHR30614:SF35">
    <property type="entry name" value="ABC TRANSPORTER PERMEASE PROTEIN"/>
    <property type="match status" value="1"/>
</dbReference>
<dbReference type="SUPFAM" id="SSF161098">
    <property type="entry name" value="MetI-like"/>
    <property type="match status" value="1"/>
</dbReference>
<feature type="transmembrane region" description="Helical" evidence="8">
    <location>
        <begin position="20"/>
        <end position="45"/>
    </location>
</feature>
<evidence type="ECO:0000256" key="5">
    <source>
        <dbReference type="ARBA" id="ARBA00022692"/>
    </source>
</evidence>
<comment type="caution">
    <text evidence="10">The sequence shown here is derived from an EMBL/GenBank/DDBJ whole genome shotgun (WGS) entry which is preliminary data.</text>
</comment>
<evidence type="ECO:0000256" key="6">
    <source>
        <dbReference type="ARBA" id="ARBA00022989"/>
    </source>
</evidence>
<keyword evidence="5 8" id="KW-0812">Transmembrane</keyword>
<evidence type="ECO:0000256" key="7">
    <source>
        <dbReference type="ARBA" id="ARBA00023136"/>
    </source>
</evidence>
<dbReference type="InterPro" id="IPR035906">
    <property type="entry name" value="MetI-like_sf"/>
</dbReference>
<gene>
    <name evidence="10" type="ORF">QOZ94_000022</name>
</gene>